<reference evidence="1 2" key="1">
    <citation type="submission" date="2017-01" db="EMBL/GenBank/DDBJ databases">
        <authorList>
            <person name="Varghese N."/>
            <person name="Submissions S."/>
        </authorList>
    </citation>
    <scope>NUCLEOTIDE SEQUENCE [LARGE SCALE GENOMIC DNA]</scope>
    <source>
        <strain evidence="1 2">DSM 2061</strain>
    </source>
</reference>
<protein>
    <submittedName>
        <fullName evidence="1">Uncharacterized protein</fullName>
    </submittedName>
</protein>
<dbReference type="EMBL" id="FTOB01000002">
    <property type="protein sequence ID" value="SIS46713.1"/>
    <property type="molecule type" value="Genomic_DNA"/>
</dbReference>
<organism evidence="1 2">
    <name type="scientific">Zobellia uliginosa</name>
    <dbReference type="NCBI Taxonomy" id="143224"/>
    <lineage>
        <taxon>Bacteria</taxon>
        <taxon>Pseudomonadati</taxon>
        <taxon>Bacteroidota</taxon>
        <taxon>Flavobacteriia</taxon>
        <taxon>Flavobacteriales</taxon>
        <taxon>Flavobacteriaceae</taxon>
        <taxon>Zobellia</taxon>
    </lineage>
</organism>
<dbReference type="Proteomes" id="UP000185728">
    <property type="component" value="Unassembled WGS sequence"/>
</dbReference>
<name>A0ABY1KKY7_9FLAO</name>
<evidence type="ECO:0000313" key="2">
    <source>
        <dbReference type="Proteomes" id="UP000185728"/>
    </source>
</evidence>
<accession>A0ABY1KKY7</accession>
<sequence length="192" mass="21823">MIFSINTCLSFSQYTWTDGEIILKNGEIIVGEIKIPMVSKDLVHFNGKSKVRVKNKLNGDRTVFDENQVELIKFKYSESEIAYYKYIPVSKKKKEIFCIVTTGPVTLYGRAVGMTSSNPGIISFHSLNEFYAQRLGEEIATPLKTARPSKSLRKRAIEYFNDCPAIVYKLKSNKPSTDEIIAIVEEYNQCAK</sequence>
<keyword evidence="2" id="KW-1185">Reference proteome</keyword>
<proteinExistence type="predicted"/>
<comment type="caution">
    <text evidence="1">The sequence shown here is derived from an EMBL/GenBank/DDBJ whole genome shotgun (WGS) entry which is preliminary data.</text>
</comment>
<gene>
    <name evidence="1" type="ORF">SAMN05421766_10244</name>
</gene>
<evidence type="ECO:0000313" key="1">
    <source>
        <dbReference type="EMBL" id="SIS46713.1"/>
    </source>
</evidence>